<dbReference type="EMBL" id="CP010767">
    <property type="protein sequence ID" value="ATG44238.1"/>
    <property type="molecule type" value="Genomic_DNA"/>
</dbReference>
<protein>
    <submittedName>
        <fullName evidence="1">Uncharacterized protein</fullName>
    </submittedName>
</protein>
<name>A0AAN1LB40_9RHOB</name>
<evidence type="ECO:0000313" key="2">
    <source>
        <dbReference type="Proteomes" id="UP000218606"/>
    </source>
</evidence>
<dbReference type="AlphaFoldDB" id="A0AAN1LB40"/>
<evidence type="ECO:0000313" key="1">
    <source>
        <dbReference type="EMBL" id="ATG44238.1"/>
    </source>
</evidence>
<sequence>MTTPILALWQRGVRLNQAPYSFAPKADKEEHQRLHKVSAIDAMAASVDNLKAEGRYGPSALQEILEGPQKILSARAEWDDRMRKFIVYHLKQGNLFGYGFEPPRRMDSQPVEIPASYWNGRIQWDKADLSSQGLKLIEIRVVSRQLRDTVLNVSNEDRTAPPAAGRPTVGPAIKAAFTALQEAGEIDVDASQQSHYPKVRAWLKQNFPNLSVPAEEISDKTIQKHFSHYFNALRKSSKL</sequence>
<reference evidence="1 2" key="1">
    <citation type="journal article" date="2017" name="Front. Microbiol.">
        <title>Phaeobacter piscinae sp. nov., a species of the Roseobacter group and potential aquaculture probiont.</title>
        <authorList>
            <person name="Sonnenschein E.C."/>
            <person name="Phippen C.B.W."/>
            <person name="Nielsen K.F."/>
            <person name="Mateiu R.V."/>
            <person name="Melchiorsen J."/>
            <person name="Gram L."/>
            <person name="Overmann J."/>
            <person name="Freese H.M."/>
        </authorList>
    </citation>
    <scope>NUCLEOTIDE SEQUENCE [LARGE SCALE GENOMIC DNA]</scope>
    <source>
        <strain evidence="1 2">P13</strain>
    </source>
</reference>
<proteinExistence type="predicted"/>
<gene>
    <name evidence="1" type="ORF">PhaeoP13_02317</name>
</gene>
<dbReference type="Proteomes" id="UP000218606">
    <property type="component" value="Chromosome"/>
</dbReference>
<accession>A0AAN1LB40</accession>
<organism evidence="1 2">
    <name type="scientific">Phaeobacter piscinae</name>
    <dbReference type="NCBI Taxonomy" id="1580596"/>
    <lineage>
        <taxon>Bacteria</taxon>
        <taxon>Pseudomonadati</taxon>
        <taxon>Pseudomonadota</taxon>
        <taxon>Alphaproteobacteria</taxon>
        <taxon>Rhodobacterales</taxon>
        <taxon>Roseobacteraceae</taxon>
        <taxon>Phaeobacter</taxon>
    </lineage>
</organism>
<dbReference type="RefSeq" id="WP_096872015.1">
    <property type="nucleotide sequence ID" value="NZ_CP010715.1"/>
</dbReference>